<dbReference type="NCBIfam" id="TIGR04222">
    <property type="entry name" value="near_uncomplex"/>
    <property type="match status" value="1"/>
</dbReference>
<dbReference type="OrthoDB" id="3824971at2"/>
<accession>A0A561BP81</accession>
<dbReference type="EMBL" id="VIVK01000001">
    <property type="protein sequence ID" value="TWD80677.1"/>
    <property type="molecule type" value="Genomic_DNA"/>
</dbReference>
<feature type="compositionally biased region" description="Polar residues" evidence="1">
    <location>
        <begin position="142"/>
        <end position="152"/>
    </location>
</feature>
<dbReference type="Proteomes" id="UP000318380">
    <property type="component" value="Unassembled WGS sequence"/>
</dbReference>
<dbReference type="AlphaFoldDB" id="A0A561BP81"/>
<dbReference type="InterPro" id="IPR026467">
    <property type="entry name" value="Ser/Gly_Cys_C_dom"/>
</dbReference>
<gene>
    <name evidence="2" type="ORF">FB561_1764</name>
</gene>
<evidence type="ECO:0000313" key="2">
    <source>
        <dbReference type="EMBL" id="TWD80677.1"/>
    </source>
</evidence>
<reference evidence="2 3" key="1">
    <citation type="submission" date="2019-06" db="EMBL/GenBank/DDBJ databases">
        <title>Sequencing the genomes of 1000 actinobacteria strains.</title>
        <authorList>
            <person name="Klenk H.-P."/>
        </authorList>
    </citation>
    <scope>NUCLEOTIDE SEQUENCE [LARGE SCALE GENOMIC DNA]</scope>
    <source>
        <strain evidence="2 3">DSM 24683</strain>
    </source>
</reference>
<evidence type="ECO:0000313" key="3">
    <source>
        <dbReference type="Proteomes" id="UP000318380"/>
    </source>
</evidence>
<proteinExistence type="predicted"/>
<keyword evidence="3" id="KW-1185">Reference proteome</keyword>
<protein>
    <submittedName>
        <fullName evidence="2">Uncharacterized protein (TIGR04222 family)</fullName>
    </submittedName>
</protein>
<name>A0A561BP81_9ACTN</name>
<comment type="caution">
    <text evidence="2">The sequence shown here is derived from an EMBL/GenBank/DDBJ whole genome shotgun (WGS) entry which is preliminary data.</text>
</comment>
<sequence length="168" mass="18228">MLTENPLDLSQLAYLCGGPRRAALTTLLTLIQHRAIAISPARRVTVLSPTASNELERAVLDAVPATGLDLDAVVDAIVRTPAMTELRASLIQRGLVNRWRLLTLRGRRMRRKVRDTERSGLPRVAVVGAEAIAEARIRQLFSGPTTEPTSDPSARPAMHPAADLRNAG</sequence>
<organism evidence="2 3">
    <name type="scientific">Kribbella amoyensis</name>
    <dbReference type="NCBI Taxonomy" id="996641"/>
    <lineage>
        <taxon>Bacteria</taxon>
        <taxon>Bacillati</taxon>
        <taxon>Actinomycetota</taxon>
        <taxon>Actinomycetes</taxon>
        <taxon>Propionibacteriales</taxon>
        <taxon>Kribbellaceae</taxon>
        <taxon>Kribbella</taxon>
    </lineage>
</organism>
<evidence type="ECO:0000256" key="1">
    <source>
        <dbReference type="SAM" id="MobiDB-lite"/>
    </source>
</evidence>
<feature type="region of interest" description="Disordered" evidence="1">
    <location>
        <begin position="140"/>
        <end position="168"/>
    </location>
</feature>